<feature type="modified residue" description="4-aspartylphosphate" evidence="4">
    <location>
        <position position="726"/>
    </location>
</feature>
<feature type="repeat" description="TPR" evidence="5">
    <location>
        <begin position="71"/>
        <end position="104"/>
    </location>
</feature>
<dbReference type="PANTHER" id="PTHR43547">
    <property type="entry name" value="TWO-COMPONENT HISTIDINE KINASE"/>
    <property type="match status" value="1"/>
</dbReference>
<dbReference type="Gene3D" id="1.10.287.130">
    <property type="match status" value="1"/>
</dbReference>
<feature type="domain" description="Histidine kinase" evidence="9">
    <location>
        <begin position="415"/>
        <end position="635"/>
    </location>
</feature>
<sequence>MTLLNAFSQEREQDSLRHLLHQLDETEPEKLIEAHNALAWSYRDIRPDSALYHANSALKLARRNGYVDQEIQSINYVGVAYRNLSNFSKAFEKYLEALKLSEEAGNGEQRGYSLINLGNLYLYQTNFHGAIKYFIQALDQAQSLADKRMVAYCFLNLGRSYKGIAEYGQAELYFKQAIEIRKEQGDLYGQLASEIDLAEVYLLQGDLRKSEQYHLSLIQRLEEMDNPRMLAVVYNNIAKIYLSRNELKKAEGYAYKAIESTRDINSRFEEKNVWENLSKIYANGDNFERAFESHVKYAELNQQLFSEENIRKIEQLKGQYEMEQQEVENEFLRKQSELNEQVIRTQRIMITVSVIGILLFLTMTIISVRGYLVKKKLSNEISKQRDEISRDKELIQQQSDKLMELDKAKSRFFANVSHDLRSPLSLIIGNLEMLREDEDVVLSSRAIKNLETGYKNCKRLLYLTDEINDLTKLEEGKINLKKEVVRFGSYLEMLAEMFVGTAEYKGVKLTCKNNIRKEETVFIDPRQFEKIFYNLVSNAVRHTSRGDKITIETFIEQDNILLHITDTGEGIAQESLPYVFDRFYQSKNNEYRSREGLGIGLALVKELVELHNGKITVESTLGLGTSFKLSFPKVVSESEHLTVPHTFTYVSERKHLYDDLDREERAGASVPKTEEMETILIVDDHPEIRYHIRQILEDDYHIIEAAHGIEALELLKHNEVDLMISDLMMPWMDGFELIESIKSNPELSKIPILVVSARISDSDQEKVLYQGINDYLQKPFQKKELMLRIGNLLQQKKNYEDSEGDVFGRLADKQNLDTVEKDILSRLEQIVMEKIDDENLSVYDLADAMAASERQVYRLVKKITGLTPFEYVSEVRLKYAEYLIRKGKVKNASEAARSIGLKNVTAFGKQYEKKFGVKPSEAIKG</sequence>
<comment type="catalytic activity">
    <reaction evidence="1">
        <text>ATP + protein L-histidine = ADP + protein N-phospho-L-histidine.</text>
        <dbReference type="EC" id="2.7.13.3"/>
    </reaction>
</comment>
<dbReference type="Pfam" id="PF00512">
    <property type="entry name" value="HisKA"/>
    <property type="match status" value="1"/>
</dbReference>
<evidence type="ECO:0000256" key="4">
    <source>
        <dbReference type="PROSITE-ProRule" id="PRU00169"/>
    </source>
</evidence>
<dbReference type="SMART" id="SM00448">
    <property type="entry name" value="REC"/>
    <property type="match status" value="1"/>
</dbReference>
<keyword evidence="3 4" id="KW-0597">Phosphoprotein</keyword>
<dbReference type="SUPFAM" id="SSF55874">
    <property type="entry name" value="ATPase domain of HSP90 chaperone/DNA topoisomerase II/histidine kinase"/>
    <property type="match status" value="1"/>
</dbReference>
<dbReference type="InterPro" id="IPR019734">
    <property type="entry name" value="TPR_rpt"/>
</dbReference>
<dbReference type="Pfam" id="PF13424">
    <property type="entry name" value="TPR_12"/>
    <property type="match status" value="1"/>
</dbReference>
<dbReference type="InterPro" id="IPR003661">
    <property type="entry name" value="HisK_dim/P_dom"/>
</dbReference>
<accession>A0ABW7N5L8</accession>
<dbReference type="SUPFAM" id="SSF48452">
    <property type="entry name" value="TPR-like"/>
    <property type="match status" value="2"/>
</dbReference>
<dbReference type="CDD" id="cd00082">
    <property type="entry name" value="HisKA"/>
    <property type="match status" value="1"/>
</dbReference>
<dbReference type="SUPFAM" id="SSF47384">
    <property type="entry name" value="Homodimeric domain of signal transducing histidine kinase"/>
    <property type="match status" value="1"/>
</dbReference>
<gene>
    <name evidence="11" type="ORF">ACHKAR_04550</name>
</gene>
<name>A0ABW7N5L8_9BACT</name>
<evidence type="ECO:0000313" key="12">
    <source>
        <dbReference type="Proteomes" id="UP001610063"/>
    </source>
</evidence>
<evidence type="ECO:0000259" key="9">
    <source>
        <dbReference type="PROSITE" id="PS50109"/>
    </source>
</evidence>
<dbReference type="Gene3D" id="1.10.10.60">
    <property type="entry name" value="Homeodomain-like"/>
    <property type="match status" value="1"/>
</dbReference>
<evidence type="ECO:0000259" key="10">
    <source>
        <dbReference type="PROSITE" id="PS50110"/>
    </source>
</evidence>
<keyword evidence="7" id="KW-1133">Transmembrane helix</keyword>
<evidence type="ECO:0000259" key="8">
    <source>
        <dbReference type="PROSITE" id="PS01124"/>
    </source>
</evidence>
<dbReference type="InterPro" id="IPR004358">
    <property type="entry name" value="Sig_transdc_His_kin-like_C"/>
</dbReference>
<dbReference type="RefSeq" id="WP_395416363.1">
    <property type="nucleotide sequence ID" value="NZ_JBIPKE010000012.1"/>
</dbReference>
<dbReference type="EC" id="2.7.13.3" evidence="2"/>
<feature type="coiled-coil region" evidence="6">
    <location>
        <begin position="306"/>
        <end position="333"/>
    </location>
</feature>
<feature type="transmembrane region" description="Helical" evidence="7">
    <location>
        <begin position="348"/>
        <end position="372"/>
    </location>
</feature>
<dbReference type="PROSITE" id="PS01124">
    <property type="entry name" value="HTH_ARAC_FAMILY_2"/>
    <property type="match status" value="1"/>
</dbReference>
<dbReference type="InterPro" id="IPR018060">
    <property type="entry name" value="HTH_AraC"/>
</dbReference>
<reference evidence="11 12" key="1">
    <citation type="journal article" date="2013" name="Int. J. Syst. Evol. Microbiol.">
        <title>Marinoscillum luteum sp. nov., isolated from marine sediment.</title>
        <authorList>
            <person name="Cha I.T."/>
            <person name="Park S.J."/>
            <person name="Kim S.J."/>
            <person name="Kim J.G."/>
            <person name="Jung M.Y."/>
            <person name="Shin K.S."/>
            <person name="Kwon K.K."/>
            <person name="Yang S.H."/>
            <person name="Seo Y.S."/>
            <person name="Rhee S.K."/>
        </authorList>
    </citation>
    <scope>NUCLEOTIDE SEQUENCE [LARGE SCALE GENOMIC DNA]</scope>
    <source>
        <strain evidence="11 12">KCTC 23939</strain>
    </source>
</reference>
<dbReference type="SUPFAM" id="SSF52172">
    <property type="entry name" value="CheY-like"/>
    <property type="match status" value="1"/>
</dbReference>
<evidence type="ECO:0000256" key="5">
    <source>
        <dbReference type="PROSITE-ProRule" id="PRU00339"/>
    </source>
</evidence>
<dbReference type="SMART" id="SM00388">
    <property type="entry name" value="HisKA"/>
    <property type="match status" value="1"/>
</dbReference>
<dbReference type="PROSITE" id="PS50005">
    <property type="entry name" value="TPR"/>
    <property type="match status" value="2"/>
</dbReference>
<evidence type="ECO:0000313" key="11">
    <source>
        <dbReference type="EMBL" id="MFH6982695.1"/>
    </source>
</evidence>
<keyword evidence="7" id="KW-0812">Transmembrane</keyword>
<dbReference type="InterPro" id="IPR001789">
    <property type="entry name" value="Sig_transdc_resp-reg_receiver"/>
</dbReference>
<feature type="domain" description="HTH araC/xylS-type" evidence="8">
    <location>
        <begin position="825"/>
        <end position="925"/>
    </location>
</feature>
<dbReference type="Proteomes" id="UP001610063">
    <property type="component" value="Unassembled WGS sequence"/>
</dbReference>
<dbReference type="Gene3D" id="3.40.50.2300">
    <property type="match status" value="1"/>
</dbReference>
<keyword evidence="7" id="KW-0472">Membrane</keyword>
<dbReference type="Pfam" id="PF12833">
    <property type="entry name" value="HTH_18"/>
    <property type="match status" value="1"/>
</dbReference>
<dbReference type="InterPro" id="IPR011006">
    <property type="entry name" value="CheY-like_superfamily"/>
</dbReference>
<proteinExistence type="predicted"/>
<dbReference type="PANTHER" id="PTHR43547:SF2">
    <property type="entry name" value="HYBRID SIGNAL TRANSDUCTION HISTIDINE KINASE C"/>
    <property type="match status" value="1"/>
</dbReference>
<dbReference type="SMART" id="SM00342">
    <property type="entry name" value="HTH_ARAC"/>
    <property type="match status" value="1"/>
</dbReference>
<evidence type="ECO:0000256" key="2">
    <source>
        <dbReference type="ARBA" id="ARBA00012438"/>
    </source>
</evidence>
<feature type="domain" description="Response regulatory" evidence="10">
    <location>
        <begin position="678"/>
        <end position="793"/>
    </location>
</feature>
<evidence type="ECO:0000256" key="1">
    <source>
        <dbReference type="ARBA" id="ARBA00000085"/>
    </source>
</evidence>
<evidence type="ECO:0000256" key="6">
    <source>
        <dbReference type="SAM" id="Coils"/>
    </source>
</evidence>
<dbReference type="EMBL" id="JBIPKE010000012">
    <property type="protein sequence ID" value="MFH6982695.1"/>
    <property type="molecule type" value="Genomic_DNA"/>
</dbReference>
<dbReference type="Pfam" id="PF00072">
    <property type="entry name" value="Response_reg"/>
    <property type="match status" value="1"/>
</dbReference>
<dbReference type="PROSITE" id="PS50109">
    <property type="entry name" value="HIS_KIN"/>
    <property type="match status" value="1"/>
</dbReference>
<dbReference type="Gene3D" id="3.30.565.10">
    <property type="entry name" value="Histidine kinase-like ATPase, C-terminal domain"/>
    <property type="match status" value="1"/>
</dbReference>
<dbReference type="Gene3D" id="1.25.40.10">
    <property type="entry name" value="Tetratricopeptide repeat domain"/>
    <property type="match status" value="1"/>
</dbReference>
<evidence type="ECO:0000256" key="7">
    <source>
        <dbReference type="SAM" id="Phobius"/>
    </source>
</evidence>
<dbReference type="InterPro" id="IPR036097">
    <property type="entry name" value="HisK_dim/P_sf"/>
</dbReference>
<dbReference type="InterPro" id="IPR036890">
    <property type="entry name" value="HATPase_C_sf"/>
</dbReference>
<dbReference type="InterPro" id="IPR003594">
    <property type="entry name" value="HATPase_dom"/>
</dbReference>
<dbReference type="SMART" id="SM00028">
    <property type="entry name" value="TPR"/>
    <property type="match status" value="6"/>
</dbReference>
<dbReference type="Pfam" id="PF02518">
    <property type="entry name" value="HATPase_c"/>
    <property type="match status" value="1"/>
</dbReference>
<dbReference type="CDD" id="cd00075">
    <property type="entry name" value="HATPase"/>
    <property type="match status" value="1"/>
</dbReference>
<dbReference type="SMART" id="SM00387">
    <property type="entry name" value="HATPase_c"/>
    <property type="match status" value="1"/>
</dbReference>
<comment type="caution">
    <text evidence="11">The sequence shown here is derived from an EMBL/GenBank/DDBJ whole genome shotgun (WGS) entry which is preliminary data.</text>
</comment>
<protein>
    <recommendedName>
        <fullName evidence="2">histidine kinase</fullName>
        <ecNumber evidence="2">2.7.13.3</ecNumber>
    </recommendedName>
</protein>
<dbReference type="InterPro" id="IPR011990">
    <property type="entry name" value="TPR-like_helical_dom_sf"/>
</dbReference>
<organism evidence="11 12">
    <name type="scientific">Marinoscillum luteum</name>
    <dbReference type="NCBI Taxonomy" id="861051"/>
    <lineage>
        <taxon>Bacteria</taxon>
        <taxon>Pseudomonadati</taxon>
        <taxon>Bacteroidota</taxon>
        <taxon>Cytophagia</taxon>
        <taxon>Cytophagales</taxon>
        <taxon>Reichenbachiellaceae</taxon>
        <taxon>Marinoscillum</taxon>
    </lineage>
</organism>
<dbReference type="Pfam" id="PF13374">
    <property type="entry name" value="TPR_10"/>
    <property type="match status" value="1"/>
</dbReference>
<feature type="repeat" description="TPR" evidence="5">
    <location>
        <begin position="151"/>
        <end position="184"/>
    </location>
</feature>
<keyword evidence="5" id="KW-0802">TPR repeat</keyword>
<keyword evidence="12" id="KW-1185">Reference proteome</keyword>
<keyword evidence="6" id="KW-0175">Coiled coil</keyword>
<dbReference type="PROSITE" id="PS50110">
    <property type="entry name" value="RESPONSE_REGULATORY"/>
    <property type="match status" value="1"/>
</dbReference>
<dbReference type="PRINTS" id="PR00344">
    <property type="entry name" value="BCTRLSENSOR"/>
</dbReference>
<evidence type="ECO:0000256" key="3">
    <source>
        <dbReference type="ARBA" id="ARBA00022553"/>
    </source>
</evidence>
<dbReference type="InterPro" id="IPR005467">
    <property type="entry name" value="His_kinase_dom"/>
</dbReference>